<gene>
    <name evidence="1" type="ORF">ASPCAL06280</name>
</gene>
<dbReference type="InterPro" id="IPR011008">
    <property type="entry name" value="Dimeric_a/b-barrel"/>
</dbReference>
<dbReference type="SUPFAM" id="SSF54909">
    <property type="entry name" value="Dimeric alpha+beta barrel"/>
    <property type="match status" value="1"/>
</dbReference>
<sequence length="160" mass="18469">MHLALSTIKPWPAFPQDSNLPGAPLTAAITPRITLLAPTYKYPVTMPPFNGISVQMTAYMDPKDLPQFWELFGPVFEKVIAEPHCTFFEVYQSPEDPGAISWIENWSESKEWLVKINKPYYAKYREIMTPKFLKPLEIKVLEKVGPQFTYFKRENGGLRE</sequence>
<accession>A0A0U5G468</accession>
<keyword evidence="2" id="KW-1185">Reference proteome</keyword>
<dbReference type="Gene3D" id="3.30.70.100">
    <property type="match status" value="1"/>
</dbReference>
<dbReference type="EMBL" id="CDMC01000005">
    <property type="protein sequence ID" value="CEL05160.1"/>
    <property type="molecule type" value="Genomic_DNA"/>
</dbReference>
<evidence type="ECO:0000313" key="1">
    <source>
        <dbReference type="EMBL" id="CEL05160.1"/>
    </source>
</evidence>
<evidence type="ECO:0008006" key="3">
    <source>
        <dbReference type="Google" id="ProtNLM"/>
    </source>
</evidence>
<dbReference type="AlphaFoldDB" id="A0A0U5G468"/>
<dbReference type="Proteomes" id="UP000054771">
    <property type="component" value="Unassembled WGS sequence"/>
</dbReference>
<proteinExistence type="predicted"/>
<protein>
    <recommendedName>
        <fullName evidence="3">ABM domain-containing protein</fullName>
    </recommendedName>
</protein>
<evidence type="ECO:0000313" key="2">
    <source>
        <dbReference type="Proteomes" id="UP000054771"/>
    </source>
</evidence>
<dbReference type="OMA" id="WPADGHE"/>
<organism evidence="1 2">
    <name type="scientific">Aspergillus calidoustus</name>
    <dbReference type="NCBI Taxonomy" id="454130"/>
    <lineage>
        <taxon>Eukaryota</taxon>
        <taxon>Fungi</taxon>
        <taxon>Dikarya</taxon>
        <taxon>Ascomycota</taxon>
        <taxon>Pezizomycotina</taxon>
        <taxon>Eurotiomycetes</taxon>
        <taxon>Eurotiomycetidae</taxon>
        <taxon>Eurotiales</taxon>
        <taxon>Aspergillaceae</taxon>
        <taxon>Aspergillus</taxon>
        <taxon>Aspergillus subgen. Nidulantes</taxon>
    </lineage>
</organism>
<name>A0A0U5G468_ASPCI</name>
<dbReference type="OrthoDB" id="4126315at2759"/>
<reference evidence="2" key="1">
    <citation type="journal article" date="2016" name="Genome Announc.">
        <title>Draft genome sequences of fungus Aspergillus calidoustus.</title>
        <authorList>
            <person name="Horn F."/>
            <person name="Linde J."/>
            <person name="Mattern D.J."/>
            <person name="Walther G."/>
            <person name="Guthke R."/>
            <person name="Scherlach K."/>
            <person name="Martin K."/>
            <person name="Brakhage A.A."/>
            <person name="Petzke L."/>
            <person name="Valiante V."/>
        </authorList>
    </citation>
    <scope>NUCLEOTIDE SEQUENCE [LARGE SCALE GENOMIC DNA]</scope>
    <source>
        <strain evidence="2">SF006504</strain>
    </source>
</reference>